<dbReference type="STRING" id="1549855.AY555_00740"/>
<protein>
    <submittedName>
        <fullName evidence="1">Uncharacterized protein</fullName>
    </submittedName>
</protein>
<dbReference type="AlphaFoldDB" id="A0A143DB70"/>
<dbReference type="RefSeq" id="WP_066132122.1">
    <property type="nucleotide sequence ID" value="NZ_CP014525.1"/>
</dbReference>
<dbReference type="EMBL" id="CP014525">
    <property type="protein sequence ID" value="AMW33942.1"/>
    <property type="molecule type" value="Genomic_DNA"/>
</dbReference>
<reference evidence="1 2" key="1">
    <citation type="submission" date="2016-02" db="EMBL/GenBank/DDBJ databases">
        <title>Complete Genome of H5569, the type strain of the newly described species Haematospirillium jordaniae.</title>
        <authorList>
            <person name="Nicholson A.C."/>
            <person name="Humrighouse B.W."/>
            <person name="Loparov V."/>
            <person name="McQuiston J.R."/>
        </authorList>
    </citation>
    <scope>NUCLEOTIDE SEQUENCE [LARGE SCALE GENOMIC DNA]</scope>
    <source>
        <strain evidence="1 2">H5569</strain>
    </source>
</reference>
<dbReference type="Proteomes" id="UP000076066">
    <property type="component" value="Chromosome"/>
</dbReference>
<sequence>MAAESNGNVWEDSTLCVFAGLARDSQCLARDLSVLVTSVGVHDDFDSPSFHSDLDALTGILASGAAAQAIRDVLTDDDRAVLRDMKPVYTLLAHRFFLDFQSDDDAARSALASARVLLDQCRAIVSRLFAALGSVDNT</sequence>
<dbReference type="GeneID" id="53315683"/>
<name>A0A143DB70_9PROT</name>
<proteinExistence type="predicted"/>
<evidence type="ECO:0000313" key="1">
    <source>
        <dbReference type="EMBL" id="AMW33942.1"/>
    </source>
</evidence>
<gene>
    <name evidence="1" type="ORF">AY555_00740</name>
</gene>
<accession>A0A143DB70</accession>
<evidence type="ECO:0000313" key="2">
    <source>
        <dbReference type="Proteomes" id="UP000076066"/>
    </source>
</evidence>
<keyword evidence="2" id="KW-1185">Reference proteome</keyword>
<dbReference type="KEGG" id="hjo:AY555_00740"/>
<organism evidence="1 2">
    <name type="scientific">Haematospirillum jordaniae</name>
    <dbReference type="NCBI Taxonomy" id="1549855"/>
    <lineage>
        <taxon>Bacteria</taxon>
        <taxon>Pseudomonadati</taxon>
        <taxon>Pseudomonadota</taxon>
        <taxon>Alphaproteobacteria</taxon>
        <taxon>Rhodospirillales</taxon>
        <taxon>Novispirillaceae</taxon>
        <taxon>Haematospirillum</taxon>
    </lineage>
</organism>